<dbReference type="InterPro" id="IPR015247">
    <property type="entry name" value="VitD-bind_III"/>
</dbReference>
<dbReference type="GO" id="GO:0031667">
    <property type="term" value="P:response to nutrient levels"/>
    <property type="evidence" value="ECO:0000318"/>
    <property type="project" value="GO_Central"/>
</dbReference>
<comment type="subunit">
    <text evidence="13">Associates with membrane-bound immunoglobulin on the surface of B-lymphocytes and with IgG Fc receptor on the membranes of T-lymphocytes. Interacts with LRP2; the interaction is required for renal uptake of GC in complex with 25-hydroxyvitamin D3.</text>
</comment>
<dbReference type="GO" id="GO:0003779">
    <property type="term" value="F:actin binding"/>
    <property type="evidence" value="ECO:0007669"/>
    <property type="project" value="UniProtKB-KW"/>
</dbReference>
<dbReference type="Ensembl" id="ENSMODT00000064388.1">
    <property type="protein sequence ID" value="ENSMODP00000055418.1"/>
    <property type="gene ID" value="ENSMODG00000019105.4"/>
</dbReference>
<evidence type="ECO:0000256" key="12">
    <source>
        <dbReference type="ARBA" id="ARBA00032443"/>
    </source>
</evidence>
<evidence type="ECO:0000313" key="17">
    <source>
        <dbReference type="Proteomes" id="UP000002280"/>
    </source>
</evidence>
<dbReference type="CDD" id="cd00015">
    <property type="entry name" value="ALBUMIN"/>
    <property type="match status" value="1"/>
</dbReference>
<organism evidence="16 17">
    <name type="scientific">Monodelphis domestica</name>
    <name type="common">Gray short-tailed opossum</name>
    <dbReference type="NCBI Taxonomy" id="13616"/>
    <lineage>
        <taxon>Eukaryota</taxon>
        <taxon>Metazoa</taxon>
        <taxon>Chordata</taxon>
        <taxon>Craniata</taxon>
        <taxon>Vertebrata</taxon>
        <taxon>Euteleostomi</taxon>
        <taxon>Mammalia</taxon>
        <taxon>Metatheria</taxon>
        <taxon>Didelphimorphia</taxon>
        <taxon>Didelphidae</taxon>
        <taxon>Monodelphis</taxon>
    </lineage>
</organism>
<protein>
    <recommendedName>
        <fullName evidence="3">Vitamin D-binding protein</fullName>
    </recommendedName>
    <alternativeName>
        <fullName evidence="11">Gc-globulin</fullName>
    </alternativeName>
    <alternativeName>
        <fullName evidence="12">Group-specific component</fullName>
    </alternativeName>
</protein>
<reference evidence="16" key="3">
    <citation type="submission" date="2025-09" db="UniProtKB">
        <authorList>
            <consortium name="Ensembl"/>
        </authorList>
    </citation>
    <scope>IDENTIFICATION</scope>
</reference>
<evidence type="ECO:0000256" key="13">
    <source>
        <dbReference type="ARBA" id="ARBA00046813"/>
    </source>
</evidence>
<reference evidence="16 17" key="1">
    <citation type="journal article" date="2007" name="Nature">
        <title>Genome of the marsupial Monodelphis domestica reveals innovation in non-coding sequences.</title>
        <authorList>
            <person name="Mikkelsen T.S."/>
            <person name="Wakefield M.J."/>
            <person name="Aken B."/>
            <person name="Amemiya C.T."/>
            <person name="Chang J.L."/>
            <person name="Duke S."/>
            <person name="Garber M."/>
            <person name="Gentles A.J."/>
            <person name="Goodstadt L."/>
            <person name="Heger A."/>
            <person name="Jurka J."/>
            <person name="Kamal M."/>
            <person name="Mauceli E."/>
            <person name="Searle S.M."/>
            <person name="Sharpe T."/>
            <person name="Baker M.L."/>
            <person name="Batzer M.A."/>
            <person name="Benos P.V."/>
            <person name="Belov K."/>
            <person name="Clamp M."/>
            <person name="Cook A."/>
            <person name="Cuff J."/>
            <person name="Das R."/>
            <person name="Davidow L."/>
            <person name="Deakin J.E."/>
            <person name="Fazzari M.J."/>
            <person name="Glass J.L."/>
            <person name="Grabherr M."/>
            <person name="Greally J.M."/>
            <person name="Gu W."/>
            <person name="Hore T.A."/>
            <person name="Huttley G.A."/>
            <person name="Kleber M."/>
            <person name="Jirtle R.L."/>
            <person name="Koina E."/>
            <person name="Lee J.T."/>
            <person name="Mahony S."/>
            <person name="Marra M.A."/>
            <person name="Miller R.D."/>
            <person name="Nicholls R.D."/>
            <person name="Oda M."/>
            <person name="Papenfuss A.T."/>
            <person name="Parra Z.E."/>
            <person name="Pollock D.D."/>
            <person name="Ray D.A."/>
            <person name="Schein J.E."/>
            <person name="Speed T.P."/>
            <person name="Thompson K."/>
            <person name="VandeBerg J.L."/>
            <person name="Wade C.M."/>
            <person name="Walker J.A."/>
            <person name="Waters P.D."/>
            <person name="Webber C."/>
            <person name="Weidman J.R."/>
            <person name="Xie X."/>
            <person name="Zody M.C."/>
            <person name="Baldwin J."/>
            <person name="Abdouelleil A."/>
            <person name="Abdulkadir J."/>
            <person name="Abebe A."/>
            <person name="Abera B."/>
            <person name="Abreu J."/>
            <person name="Acer S.C."/>
            <person name="Aftuck L."/>
            <person name="Alexander A."/>
            <person name="An P."/>
            <person name="Anderson E."/>
            <person name="Anderson S."/>
            <person name="Arachi H."/>
            <person name="Azer M."/>
            <person name="Bachantsang P."/>
            <person name="Barry A."/>
            <person name="Bayul T."/>
            <person name="Berlin A."/>
            <person name="Bessette D."/>
            <person name="Bloom T."/>
            <person name="Bloom T."/>
            <person name="Boguslavskiy L."/>
            <person name="Bonnet C."/>
            <person name="Boukhgalter B."/>
            <person name="Bourzgui I."/>
            <person name="Brown A."/>
            <person name="Cahill P."/>
            <person name="Channer S."/>
            <person name="Cheshatsang Y."/>
            <person name="Chuda L."/>
            <person name="Citroen M."/>
            <person name="Collymore A."/>
            <person name="Cooke P."/>
            <person name="Costello M."/>
            <person name="D'Aco K."/>
            <person name="Daza R."/>
            <person name="De Haan G."/>
            <person name="DeGray S."/>
            <person name="DeMaso C."/>
            <person name="Dhargay N."/>
            <person name="Dooley K."/>
            <person name="Dooley E."/>
            <person name="Doricent M."/>
            <person name="Dorje P."/>
            <person name="Dorjee K."/>
            <person name="Dupes A."/>
            <person name="Elong R."/>
            <person name="Falk J."/>
            <person name="Farina A."/>
            <person name="Faro S."/>
            <person name="Ferguson D."/>
            <person name="Fisher S."/>
            <person name="Foley C.D."/>
            <person name="Franke A."/>
            <person name="Friedrich D."/>
            <person name="Gadbois L."/>
            <person name="Gearin G."/>
            <person name="Gearin C.R."/>
            <person name="Giannoukos G."/>
            <person name="Goode T."/>
            <person name="Graham J."/>
            <person name="Grandbois E."/>
            <person name="Grewal S."/>
            <person name="Gyaltsen K."/>
            <person name="Hafez N."/>
            <person name="Hagos B."/>
            <person name="Hall J."/>
            <person name="Henson C."/>
            <person name="Hollinger A."/>
            <person name="Honan T."/>
            <person name="Huard M.D."/>
            <person name="Hughes L."/>
            <person name="Hurhula B."/>
            <person name="Husby M.E."/>
            <person name="Kamat A."/>
            <person name="Kanga B."/>
            <person name="Kashin S."/>
            <person name="Khazanovich D."/>
            <person name="Kisner P."/>
            <person name="Lance K."/>
            <person name="Lara M."/>
            <person name="Lee W."/>
            <person name="Lennon N."/>
            <person name="Letendre F."/>
            <person name="LeVine R."/>
            <person name="Lipovsky A."/>
            <person name="Liu X."/>
            <person name="Liu J."/>
            <person name="Liu S."/>
            <person name="Lokyitsang T."/>
            <person name="Lokyitsang Y."/>
            <person name="Lubonja R."/>
            <person name="Lui A."/>
            <person name="MacDonald P."/>
            <person name="Magnisalis V."/>
            <person name="Maru K."/>
            <person name="Matthews C."/>
            <person name="McCusker W."/>
            <person name="McDonough S."/>
            <person name="Mehta T."/>
            <person name="Meldrim J."/>
            <person name="Meneus L."/>
            <person name="Mihai O."/>
            <person name="Mihalev A."/>
            <person name="Mihova T."/>
            <person name="Mittelman R."/>
            <person name="Mlenga V."/>
            <person name="Montmayeur A."/>
            <person name="Mulrain L."/>
            <person name="Navidi A."/>
            <person name="Naylor J."/>
            <person name="Negash T."/>
            <person name="Nguyen T."/>
            <person name="Nguyen N."/>
            <person name="Nicol R."/>
            <person name="Norbu C."/>
            <person name="Norbu N."/>
            <person name="Novod N."/>
            <person name="O'Neill B."/>
            <person name="Osman S."/>
            <person name="Markiewicz E."/>
            <person name="Oyono O.L."/>
            <person name="Patti C."/>
            <person name="Phunkhang P."/>
            <person name="Pierre F."/>
            <person name="Priest M."/>
            <person name="Raghuraman S."/>
            <person name="Rege F."/>
            <person name="Reyes R."/>
            <person name="Rise C."/>
            <person name="Rogov P."/>
            <person name="Ross K."/>
            <person name="Ryan E."/>
            <person name="Settipalli S."/>
            <person name="Shea T."/>
            <person name="Sherpa N."/>
            <person name="Shi L."/>
            <person name="Shih D."/>
            <person name="Sparrow T."/>
            <person name="Spaulding J."/>
            <person name="Stalker J."/>
            <person name="Stange-Thomann N."/>
            <person name="Stavropoulos S."/>
            <person name="Stone C."/>
            <person name="Strader C."/>
            <person name="Tesfaye S."/>
            <person name="Thomson T."/>
            <person name="Thoulutsang Y."/>
            <person name="Thoulutsang D."/>
            <person name="Topham K."/>
            <person name="Topping I."/>
            <person name="Tsamla T."/>
            <person name="Vassiliev H."/>
            <person name="Vo A."/>
            <person name="Wangchuk T."/>
            <person name="Wangdi T."/>
            <person name="Weiand M."/>
            <person name="Wilkinson J."/>
            <person name="Wilson A."/>
            <person name="Yadav S."/>
            <person name="Young G."/>
            <person name="Yu Q."/>
            <person name="Zembek L."/>
            <person name="Zhong D."/>
            <person name="Zimmer A."/>
            <person name="Zwirko Z."/>
            <person name="Jaffe D.B."/>
            <person name="Alvarez P."/>
            <person name="Brockman W."/>
            <person name="Butler J."/>
            <person name="Chin C."/>
            <person name="Gnerre S."/>
            <person name="MacCallum I."/>
            <person name="Graves J.A."/>
            <person name="Ponting C.P."/>
            <person name="Breen M."/>
            <person name="Samollow P.B."/>
            <person name="Lander E.S."/>
            <person name="Lindblad-Toh K."/>
        </authorList>
    </citation>
    <scope>NUCLEOTIDE SEQUENCE [LARGE SCALE GENOMIC DNA]</scope>
</reference>
<keyword evidence="6 14" id="KW-0732">Signal</keyword>
<sequence length="494" mass="56221">MNSHSLQKMKVLILLLSVTFIHAEHRGRDYEKSKVCKEFANLGKDNFQSLSFVLYSKKFSRGTFEEIKALVDEVVSLTEECCDVNAAPDCYDRRTTELSSKSCEHDAPFPKHPDTHKCCAQEGLERKLCMAALVHPPQEFPTYKESSNEEICESFRKNPRDFAEKFLHKFSSSYGQAPLPLLVSYTKNYLSMVSTCCASSDITACFAKETFQNKYLTLLTILSDRVCSAFTIYGMEKTRFSYIVKFSQKAPAANLEDVIKVAESMTNVLSKCCDSIMEDCMSKEITEYTVSACEHLSDKEKEFKNCCGEKNPLDIFLCTYSMPAAQPIKLPDIVKPTNEEICNTENTNAIDRYTYEISRRNPYIPEVFITKVHSLSKEVLSECCKAVEPQACLKSQRPLARSEITSFLAKAEELCGDYSQLTFTEFKKRLTQHFKTNFPKANSKNIKDMVENRTDFAFKCCQMNSPPLYCGPRIDAETKNFCSHDSCLLTSRTK</sequence>
<dbReference type="STRING" id="13616.ENSMODP00000055418"/>
<dbReference type="PRINTS" id="PR00802">
    <property type="entry name" value="SERUMALBUMIN"/>
</dbReference>
<dbReference type="GeneID" id="100023369"/>
<dbReference type="OrthoDB" id="9874779at2759"/>
<feature type="chain" id="PRO_5023839341" description="Vitamin D-binding protein" evidence="14">
    <location>
        <begin position="24"/>
        <end position="494"/>
    </location>
</feature>
<dbReference type="Bgee" id="ENSMODG00000019105">
    <property type="expression patterns" value="Expressed in liver and 11 other cell types or tissues"/>
</dbReference>
<evidence type="ECO:0000313" key="16">
    <source>
        <dbReference type="Ensembl" id="ENSMODP00000055418.1"/>
    </source>
</evidence>
<feature type="domain" description="Albumin" evidence="15">
    <location>
        <begin position="23"/>
        <end position="213"/>
    </location>
</feature>
<keyword evidence="7" id="KW-0677">Repeat</keyword>
<gene>
    <name evidence="16" type="primary">GC</name>
</gene>
<dbReference type="GO" id="GO:0005499">
    <property type="term" value="F:vitamin D binding"/>
    <property type="evidence" value="ECO:0000318"/>
    <property type="project" value="GO_Central"/>
</dbReference>
<evidence type="ECO:0000256" key="14">
    <source>
        <dbReference type="SAM" id="SignalP"/>
    </source>
</evidence>
<dbReference type="GO" id="GO:0005615">
    <property type="term" value="C:extracellular space"/>
    <property type="evidence" value="ECO:0007669"/>
    <property type="project" value="InterPro"/>
</dbReference>
<dbReference type="InterPro" id="IPR000264">
    <property type="entry name" value="ALB/AFP/VDB"/>
</dbReference>
<comment type="function">
    <text evidence="1">Involved in vitamin D transport and storage, scavenging of extracellular G-actin, enhancement of the chemotactic activity of C5 alpha for neutrophils in inflammation and macrophage activation.</text>
</comment>
<feature type="signal peptide" evidence="14">
    <location>
        <begin position="1"/>
        <end position="23"/>
    </location>
</feature>
<dbReference type="PROSITE" id="PS51438">
    <property type="entry name" value="ALBUMIN_2"/>
    <property type="match status" value="2"/>
</dbReference>
<dbReference type="InParanoid" id="A0A5F8H662"/>
<evidence type="ECO:0000259" key="15">
    <source>
        <dbReference type="PROSITE" id="PS51438"/>
    </source>
</evidence>
<dbReference type="PANTHER" id="PTHR11385:SF11">
    <property type="entry name" value="VITAMIN D-BINDING PROTEIN"/>
    <property type="match status" value="1"/>
</dbReference>
<keyword evidence="4" id="KW-0813">Transport</keyword>
<dbReference type="InterPro" id="IPR014760">
    <property type="entry name" value="Serum_albumin_N"/>
</dbReference>
<keyword evidence="9" id="KW-1015">Disulfide bond</keyword>
<dbReference type="SUPFAM" id="SSF48552">
    <property type="entry name" value="Serum albumin-like"/>
    <property type="match status" value="3"/>
</dbReference>
<dbReference type="CTD" id="2638"/>
<dbReference type="PRINTS" id="PR00804">
    <property type="entry name" value="VITAMNDBNDNG"/>
</dbReference>
<evidence type="ECO:0000256" key="3">
    <source>
        <dbReference type="ARBA" id="ARBA00020134"/>
    </source>
</evidence>
<name>A0A5F8H662_MONDO</name>
<dbReference type="SMART" id="SM00103">
    <property type="entry name" value="ALBUMIN"/>
    <property type="match status" value="2"/>
</dbReference>
<dbReference type="KEGG" id="mdo:100023369"/>
<keyword evidence="8" id="KW-0848">Vitamin D</keyword>
<keyword evidence="17" id="KW-1185">Reference proteome</keyword>
<dbReference type="AlphaFoldDB" id="A0A5F8H662"/>
<dbReference type="FunCoup" id="A0A5F8H662">
    <property type="interactions" value="18"/>
</dbReference>
<dbReference type="Proteomes" id="UP000002280">
    <property type="component" value="Chromosome 5"/>
</dbReference>
<evidence type="ECO:0000256" key="7">
    <source>
        <dbReference type="ARBA" id="ARBA00022737"/>
    </source>
</evidence>
<dbReference type="PANTHER" id="PTHR11385">
    <property type="entry name" value="SERUM ALBUMIN-RELATED"/>
    <property type="match status" value="1"/>
</dbReference>
<evidence type="ECO:0000256" key="4">
    <source>
        <dbReference type="ARBA" id="ARBA00022448"/>
    </source>
</evidence>
<dbReference type="InterPro" id="IPR020858">
    <property type="entry name" value="Serum_albumin-like"/>
</dbReference>
<evidence type="ECO:0000256" key="2">
    <source>
        <dbReference type="ARBA" id="ARBA00004613"/>
    </source>
</evidence>
<evidence type="ECO:0000256" key="8">
    <source>
        <dbReference type="ARBA" id="ARBA00022897"/>
    </source>
</evidence>
<dbReference type="Gene3D" id="1.10.246.10">
    <property type="match status" value="5"/>
</dbReference>
<proteinExistence type="predicted"/>
<reference evidence="16" key="2">
    <citation type="submission" date="2025-08" db="UniProtKB">
        <authorList>
            <consortium name="Ensembl"/>
        </authorList>
    </citation>
    <scope>IDENTIFICATION</scope>
</reference>
<feature type="domain" description="Albumin" evidence="15">
    <location>
        <begin position="214"/>
        <end position="402"/>
    </location>
</feature>
<evidence type="ECO:0000256" key="11">
    <source>
        <dbReference type="ARBA" id="ARBA00029834"/>
    </source>
</evidence>
<dbReference type="GO" id="GO:0042359">
    <property type="term" value="P:vitamin D metabolic process"/>
    <property type="evidence" value="ECO:0000318"/>
    <property type="project" value="GO_Central"/>
</dbReference>
<keyword evidence="5" id="KW-0964">Secreted</keyword>
<dbReference type="OMA" id="STCCISP"/>
<dbReference type="GeneTree" id="ENSGT00390000000113"/>
<dbReference type="InterPro" id="IPR000213">
    <property type="entry name" value="VitD-bd"/>
</dbReference>
<evidence type="ECO:0000256" key="10">
    <source>
        <dbReference type="ARBA" id="ARBA00023203"/>
    </source>
</evidence>
<evidence type="ECO:0000256" key="9">
    <source>
        <dbReference type="ARBA" id="ARBA00023157"/>
    </source>
</evidence>
<dbReference type="GO" id="GO:0090482">
    <property type="term" value="F:vitamin transmembrane transporter activity"/>
    <property type="evidence" value="ECO:0007669"/>
    <property type="project" value="InterPro"/>
</dbReference>
<evidence type="ECO:0000256" key="5">
    <source>
        <dbReference type="ARBA" id="ARBA00022525"/>
    </source>
</evidence>
<keyword evidence="10" id="KW-0009">Actin-binding</keyword>
<accession>A0A5F8H662</accession>
<evidence type="ECO:0000256" key="1">
    <source>
        <dbReference type="ARBA" id="ARBA00002354"/>
    </source>
</evidence>
<comment type="subcellular location">
    <subcellularLocation>
        <location evidence="2">Secreted</location>
    </subcellularLocation>
</comment>
<evidence type="ECO:0000256" key="6">
    <source>
        <dbReference type="ARBA" id="ARBA00022729"/>
    </source>
</evidence>
<dbReference type="Pfam" id="PF09164">
    <property type="entry name" value="VitD-bind_III"/>
    <property type="match status" value="1"/>
</dbReference>
<dbReference type="Pfam" id="PF00273">
    <property type="entry name" value="Serum_albumin"/>
    <property type="match status" value="2"/>
</dbReference>